<dbReference type="GO" id="GO:0016887">
    <property type="term" value="F:ATP hydrolysis activity"/>
    <property type="evidence" value="ECO:0007669"/>
    <property type="project" value="InterPro"/>
</dbReference>
<evidence type="ECO:0000256" key="5">
    <source>
        <dbReference type="ARBA" id="ARBA00022741"/>
    </source>
</evidence>
<feature type="domain" description="ABC transporter" evidence="8">
    <location>
        <begin position="5"/>
        <end position="255"/>
    </location>
</feature>
<evidence type="ECO:0000259" key="8">
    <source>
        <dbReference type="PROSITE" id="PS50893"/>
    </source>
</evidence>
<evidence type="ECO:0000256" key="1">
    <source>
        <dbReference type="ARBA" id="ARBA00004202"/>
    </source>
</evidence>
<dbReference type="Pfam" id="PF08352">
    <property type="entry name" value="oligo_HPY"/>
    <property type="match status" value="2"/>
</dbReference>
<evidence type="ECO:0000313" key="9">
    <source>
        <dbReference type="EMBL" id="GFG70283.1"/>
    </source>
</evidence>
<dbReference type="NCBIfam" id="TIGR01727">
    <property type="entry name" value="oligo_HPY"/>
    <property type="match status" value="1"/>
</dbReference>
<comment type="similarity">
    <text evidence="2">Belongs to the ABC transporter superfamily.</text>
</comment>
<evidence type="ECO:0000256" key="7">
    <source>
        <dbReference type="ARBA" id="ARBA00023136"/>
    </source>
</evidence>
<comment type="caution">
    <text evidence="9">The sequence shown here is derived from an EMBL/GenBank/DDBJ whole genome shotgun (WGS) entry which is preliminary data.</text>
</comment>
<organism evidence="9 10">
    <name type="scientific">Mycolicibacter senuensis</name>
    <dbReference type="NCBI Taxonomy" id="386913"/>
    <lineage>
        <taxon>Bacteria</taxon>
        <taxon>Bacillati</taxon>
        <taxon>Actinomycetota</taxon>
        <taxon>Actinomycetes</taxon>
        <taxon>Mycobacteriales</taxon>
        <taxon>Mycobacteriaceae</taxon>
        <taxon>Mycolicibacter</taxon>
    </lineage>
</organism>
<keyword evidence="10" id="KW-1185">Reference proteome</keyword>
<sequence>MSALLEVADLAVTFGAGRDAVQAVRGISYRVNPGEVVAMVGESGSGKSAAAMAVMGLLPEHAQVSGSVRLAGTQLIGLGDTAMSKFRGASIGMVFQDPMSALTPVYTVGDQIAEAIEVHQPRIGRAAARRRAVELLELVGISRPQERARAFPHELSGGERQRVVIAIAISCDPDLLICDEPTTALDVTVQAQILEVLKTARDVTGAGVLIITHDLGVVAEFADRALVMYAGRVVEAAPVAALYADRRMPYTVGLLGSVPRLDAPQGTRLVPIPGAPPSLAAIEPGCPFAPRCPLATDECRAQEPELLNVGVSHTAACIHTDQVTGRSAADIYRVPTAVTAPAPTDSGTVLRVRDLVKTYPLTKGVLRRRVGEVRAVSRVSFALQQGRTLGIVGESGSGKSTTLHQILELAAPQEGSIEVLGSDVAGLTRDGRRALRRDLQVVFQDPVASLDPRLPVFEVLAEPLRANGFDKAATHARVAELLELVGLRRGDALRYPAEFSGGQKQRIGIARALALQPKILALDEPVSALDVSIQAGIINLLLDLQQQFGLSYLFVSHDLSVVKHLAHTVAVMFAGEIVEQGDAEQVFGDPQHDYTRRLLAAVPQPVVRS</sequence>
<dbReference type="EMBL" id="BLKV01000001">
    <property type="protein sequence ID" value="GFG70283.1"/>
    <property type="molecule type" value="Genomic_DNA"/>
</dbReference>
<dbReference type="NCBIfam" id="NF008453">
    <property type="entry name" value="PRK11308.1"/>
    <property type="match status" value="2"/>
</dbReference>
<name>A0A7I9XJV3_9MYCO</name>
<feature type="domain" description="ABC transporter" evidence="8">
    <location>
        <begin position="350"/>
        <end position="599"/>
    </location>
</feature>
<gene>
    <name evidence="9" type="ORF">MSEN_20030</name>
</gene>
<dbReference type="NCBIfam" id="NF007739">
    <property type="entry name" value="PRK10419.1"/>
    <property type="match status" value="2"/>
</dbReference>
<dbReference type="GO" id="GO:0015833">
    <property type="term" value="P:peptide transport"/>
    <property type="evidence" value="ECO:0007669"/>
    <property type="project" value="InterPro"/>
</dbReference>
<dbReference type="CDD" id="cd03257">
    <property type="entry name" value="ABC_NikE_OppD_transporters"/>
    <property type="match status" value="2"/>
</dbReference>
<keyword evidence="3" id="KW-0813">Transport</keyword>
<dbReference type="SMART" id="SM00382">
    <property type="entry name" value="AAA"/>
    <property type="match status" value="2"/>
</dbReference>
<dbReference type="GO" id="GO:0005524">
    <property type="term" value="F:ATP binding"/>
    <property type="evidence" value="ECO:0007669"/>
    <property type="project" value="UniProtKB-KW"/>
</dbReference>
<comment type="subcellular location">
    <subcellularLocation>
        <location evidence="1">Cell membrane</location>
        <topology evidence="1">Peripheral membrane protein</topology>
    </subcellularLocation>
</comment>
<evidence type="ECO:0000256" key="6">
    <source>
        <dbReference type="ARBA" id="ARBA00022840"/>
    </source>
</evidence>
<evidence type="ECO:0000256" key="3">
    <source>
        <dbReference type="ARBA" id="ARBA00022448"/>
    </source>
</evidence>
<keyword evidence="7" id="KW-0472">Membrane</keyword>
<proteinExistence type="inferred from homology"/>
<dbReference type="PROSITE" id="PS50893">
    <property type="entry name" value="ABC_TRANSPORTER_2"/>
    <property type="match status" value="2"/>
</dbReference>
<dbReference type="FunFam" id="3.40.50.300:FF:001659">
    <property type="entry name" value="Peptide ABC transporter ATP-binding protein"/>
    <property type="match status" value="1"/>
</dbReference>
<dbReference type="GO" id="GO:0005886">
    <property type="term" value="C:plasma membrane"/>
    <property type="evidence" value="ECO:0007669"/>
    <property type="project" value="UniProtKB-SubCell"/>
</dbReference>
<dbReference type="PROSITE" id="PS00211">
    <property type="entry name" value="ABC_TRANSPORTER_1"/>
    <property type="match status" value="2"/>
</dbReference>
<dbReference type="AlphaFoldDB" id="A0A7I9XJV3"/>
<reference evidence="9 10" key="1">
    <citation type="journal article" date="2019" name="Emerg. Microbes Infect.">
        <title>Comprehensive subspecies identification of 175 nontuberculous mycobacteria species based on 7547 genomic profiles.</title>
        <authorList>
            <person name="Matsumoto Y."/>
            <person name="Kinjo T."/>
            <person name="Motooka D."/>
            <person name="Nabeya D."/>
            <person name="Jung N."/>
            <person name="Uechi K."/>
            <person name="Horii T."/>
            <person name="Iida T."/>
            <person name="Fujita J."/>
            <person name="Nakamura S."/>
        </authorList>
    </citation>
    <scope>NUCLEOTIDE SEQUENCE [LARGE SCALE GENOMIC DNA]</scope>
    <source>
        <strain evidence="9 10">JCM 16017</strain>
    </source>
</reference>
<dbReference type="RefSeq" id="WP_085089035.1">
    <property type="nucleotide sequence ID" value="NZ_BLKV01000001.1"/>
</dbReference>
<dbReference type="SUPFAM" id="SSF52540">
    <property type="entry name" value="P-loop containing nucleoside triphosphate hydrolases"/>
    <property type="match status" value="2"/>
</dbReference>
<dbReference type="Pfam" id="PF00005">
    <property type="entry name" value="ABC_tran"/>
    <property type="match status" value="2"/>
</dbReference>
<dbReference type="InterPro" id="IPR003439">
    <property type="entry name" value="ABC_transporter-like_ATP-bd"/>
</dbReference>
<keyword evidence="4" id="KW-1003">Cell membrane</keyword>
<dbReference type="InterPro" id="IPR013563">
    <property type="entry name" value="Oligopep_ABC_C"/>
</dbReference>
<keyword evidence="6 9" id="KW-0067">ATP-binding</keyword>
<evidence type="ECO:0000256" key="4">
    <source>
        <dbReference type="ARBA" id="ARBA00022475"/>
    </source>
</evidence>
<dbReference type="PANTHER" id="PTHR43297">
    <property type="entry name" value="OLIGOPEPTIDE TRANSPORT ATP-BINDING PROTEIN APPD"/>
    <property type="match status" value="1"/>
</dbReference>
<dbReference type="Proteomes" id="UP000465263">
    <property type="component" value="Unassembled WGS sequence"/>
</dbReference>
<dbReference type="OrthoDB" id="8036461at2"/>
<dbReference type="InterPro" id="IPR003593">
    <property type="entry name" value="AAA+_ATPase"/>
</dbReference>
<keyword evidence="5" id="KW-0547">Nucleotide-binding</keyword>
<dbReference type="InterPro" id="IPR017871">
    <property type="entry name" value="ABC_transporter-like_CS"/>
</dbReference>
<dbReference type="InterPro" id="IPR050388">
    <property type="entry name" value="ABC_Ni/Peptide_Import"/>
</dbReference>
<protein>
    <submittedName>
        <fullName evidence="9">Putative ABC transporter ATP-binding protein</fullName>
    </submittedName>
</protein>
<dbReference type="PANTHER" id="PTHR43297:SF2">
    <property type="entry name" value="DIPEPTIDE TRANSPORT ATP-BINDING PROTEIN DPPD"/>
    <property type="match status" value="1"/>
</dbReference>
<dbReference type="Gene3D" id="3.40.50.300">
    <property type="entry name" value="P-loop containing nucleotide triphosphate hydrolases"/>
    <property type="match status" value="2"/>
</dbReference>
<evidence type="ECO:0000313" key="10">
    <source>
        <dbReference type="Proteomes" id="UP000465263"/>
    </source>
</evidence>
<dbReference type="InterPro" id="IPR027417">
    <property type="entry name" value="P-loop_NTPase"/>
</dbReference>
<evidence type="ECO:0000256" key="2">
    <source>
        <dbReference type="ARBA" id="ARBA00005417"/>
    </source>
</evidence>
<accession>A0A7I9XJV3</accession>